<evidence type="ECO:0000256" key="1">
    <source>
        <dbReference type="ARBA" id="ARBA00004651"/>
    </source>
</evidence>
<comment type="similarity">
    <text evidence="7">Belongs to the ThrE exporter (TC 2.A.79) family.</text>
</comment>
<dbReference type="OrthoDB" id="9810047at2"/>
<evidence type="ECO:0000313" key="10">
    <source>
        <dbReference type="EMBL" id="SDJ59661.1"/>
    </source>
</evidence>
<dbReference type="GO" id="GO:0015744">
    <property type="term" value="P:succinate transport"/>
    <property type="evidence" value="ECO:0007669"/>
    <property type="project" value="TreeGrafter"/>
</dbReference>
<keyword evidence="11" id="KW-1185">Reference proteome</keyword>
<accession>A0A1G8V0Q9</accession>
<proteinExistence type="inferred from homology"/>
<evidence type="ECO:0000256" key="6">
    <source>
        <dbReference type="ARBA" id="ARBA00023136"/>
    </source>
</evidence>
<dbReference type="AlphaFoldDB" id="A0A1G8V0Q9"/>
<evidence type="ECO:0000313" key="11">
    <source>
        <dbReference type="Proteomes" id="UP000199527"/>
    </source>
</evidence>
<evidence type="ECO:0000256" key="5">
    <source>
        <dbReference type="ARBA" id="ARBA00022989"/>
    </source>
</evidence>
<dbReference type="PANTHER" id="PTHR34390">
    <property type="entry name" value="UPF0442 PROTEIN YJJB-RELATED"/>
    <property type="match status" value="1"/>
</dbReference>
<protein>
    <submittedName>
        <fullName evidence="10">Uncharacterized membrane protein YjjB, DUF3815 family</fullName>
    </submittedName>
</protein>
<feature type="transmembrane region" description="Helical" evidence="8">
    <location>
        <begin position="126"/>
        <end position="147"/>
    </location>
</feature>
<dbReference type="EMBL" id="FNEM01000010">
    <property type="protein sequence ID" value="SDJ59661.1"/>
    <property type="molecule type" value="Genomic_DNA"/>
</dbReference>
<keyword evidence="2" id="KW-1003">Cell membrane</keyword>
<feature type="domain" description="Threonine/Serine exporter ThrE" evidence="9">
    <location>
        <begin position="11"/>
        <end position="144"/>
    </location>
</feature>
<keyword evidence="3" id="KW-0997">Cell inner membrane</keyword>
<comment type="subcellular location">
    <subcellularLocation>
        <location evidence="1">Cell membrane</location>
        <topology evidence="1">Multi-pass membrane protein</topology>
    </subcellularLocation>
</comment>
<dbReference type="GO" id="GO:0005886">
    <property type="term" value="C:plasma membrane"/>
    <property type="evidence" value="ECO:0007669"/>
    <property type="project" value="UniProtKB-SubCell"/>
</dbReference>
<evidence type="ECO:0000256" key="3">
    <source>
        <dbReference type="ARBA" id="ARBA00022519"/>
    </source>
</evidence>
<name>A0A1G8V0Q9_9GAMM</name>
<dbReference type="InterPro" id="IPR024528">
    <property type="entry name" value="ThrE_2"/>
</dbReference>
<reference evidence="11" key="1">
    <citation type="submission" date="2016-10" db="EMBL/GenBank/DDBJ databases">
        <authorList>
            <person name="Varghese N."/>
            <person name="Submissions S."/>
        </authorList>
    </citation>
    <scope>NUCLEOTIDE SEQUENCE [LARGE SCALE GENOMIC DNA]</scope>
    <source>
        <strain evidence="11">DSM 23317</strain>
    </source>
</reference>
<organism evidence="10 11">
    <name type="scientific">Ferrimonas sediminum</name>
    <dbReference type="NCBI Taxonomy" id="718193"/>
    <lineage>
        <taxon>Bacteria</taxon>
        <taxon>Pseudomonadati</taxon>
        <taxon>Pseudomonadota</taxon>
        <taxon>Gammaproteobacteria</taxon>
        <taxon>Alteromonadales</taxon>
        <taxon>Ferrimonadaceae</taxon>
        <taxon>Ferrimonas</taxon>
    </lineage>
</organism>
<feature type="transmembrane region" description="Helical" evidence="8">
    <location>
        <begin position="58"/>
        <end position="74"/>
    </location>
</feature>
<dbReference type="Proteomes" id="UP000199527">
    <property type="component" value="Unassembled WGS sequence"/>
</dbReference>
<evidence type="ECO:0000256" key="8">
    <source>
        <dbReference type="SAM" id="Phobius"/>
    </source>
</evidence>
<evidence type="ECO:0000256" key="7">
    <source>
        <dbReference type="ARBA" id="ARBA00034125"/>
    </source>
</evidence>
<keyword evidence="4 8" id="KW-0812">Transmembrane</keyword>
<dbReference type="Pfam" id="PF12821">
    <property type="entry name" value="ThrE_2"/>
    <property type="match status" value="1"/>
</dbReference>
<evidence type="ECO:0000256" key="4">
    <source>
        <dbReference type="ARBA" id="ARBA00022692"/>
    </source>
</evidence>
<dbReference type="PANTHER" id="PTHR34390:SF1">
    <property type="entry name" value="SUCCINATE TRANSPORTER SUBUNIT YJJB-RELATED"/>
    <property type="match status" value="1"/>
</dbReference>
<sequence length="153" mass="16225">MNLMQLLINGAYASVPAVGFAMVFNVPGRFLWRCALAGGVGHMVRAVCMHWGAPIEWATFAAAVIVGGLSTLWSRQTLAPMQLFGVAAIIPMIPGTFAFNTVIGLVEMSAIGVTDATLMPVVYNALKTIFILGALSVGLAMPNLLLFRTKSII</sequence>
<feature type="transmembrane region" description="Helical" evidence="8">
    <location>
        <begin position="6"/>
        <end position="24"/>
    </location>
</feature>
<evidence type="ECO:0000256" key="2">
    <source>
        <dbReference type="ARBA" id="ARBA00022475"/>
    </source>
</evidence>
<dbReference type="InterPro" id="IPR050539">
    <property type="entry name" value="ThrE_Dicarb/AminoAcid_Exp"/>
</dbReference>
<gene>
    <name evidence="10" type="ORF">SAMN04488540_11061</name>
</gene>
<keyword evidence="5 8" id="KW-1133">Transmembrane helix</keyword>
<evidence type="ECO:0000259" key="9">
    <source>
        <dbReference type="Pfam" id="PF12821"/>
    </source>
</evidence>
<feature type="transmembrane region" description="Helical" evidence="8">
    <location>
        <begin position="83"/>
        <end position="106"/>
    </location>
</feature>
<keyword evidence="6 8" id="KW-0472">Membrane</keyword>
<dbReference type="RefSeq" id="WP_090365633.1">
    <property type="nucleotide sequence ID" value="NZ_FNEM01000010.1"/>
</dbReference>